<organism evidence="2 3">
    <name type="scientific">Trichonephila clavata</name>
    <name type="common">Joro spider</name>
    <name type="synonym">Nephila clavata</name>
    <dbReference type="NCBI Taxonomy" id="2740835"/>
    <lineage>
        <taxon>Eukaryota</taxon>
        <taxon>Metazoa</taxon>
        <taxon>Ecdysozoa</taxon>
        <taxon>Arthropoda</taxon>
        <taxon>Chelicerata</taxon>
        <taxon>Arachnida</taxon>
        <taxon>Araneae</taxon>
        <taxon>Araneomorphae</taxon>
        <taxon>Entelegynae</taxon>
        <taxon>Araneoidea</taxon>
        <taxon>Nephilidae</taxon>
        <taxon>Trichonephila</taxon>
    </lineage>
</organism>
<accession>A0A8X6G8N7</accession>
<proteinExistence type="predicted"/>
<keyword evidence="3" id="KW-1185">Reference proteome</keyword>
<dbReference type="EMBL" id="BMAO01021705">
    <property type="protein sequence ID" value="GFQ76918.1"/>
    <property type="molecule type" value="Genomic_DNA"/>
</dbReference>
<protein>
    <recommendedName>
        <fullName evidence="1">DUF7041 domain-containing protein</fullName>
    </recommendedName>
</protein>
<evidence type="ECO:0000259" key="1">
    <source>
        <dbReference type="Pfam" id="PF23055"/>
    </source>
</evidence>
<comment type="caution">
    <text evidence="2">The sequence shown here is derived from an EMBL/GenBank/DDBJ whole genome shotgun (WGS) entry which is preliminary data.</text>
</comment>
<gene>
    <name evidence="2" type="primary">AVEN_47486_1</name>
    <name evidence="2" type="ORF">TNCT_36771</name>
</gene>
<dbReference type="PANTHER" id="PTHR33327:SF3">
    <property type="entry name" value="RNA-DIRECTED DNA POLYMERASE"/>
    <property type="match status" value="1"/>
</dbReference>
<name>A0A8X6G8N7_TRICU</name>
<dbReference type="PANTHER" id="PTHR33327">
    <property type="entry name" value="ENDONUCLEASE"/>
    <property type="match status" value="1"/>
</dbReference>
<evidence type="ECO:0000313" key="2">
    <source>
        <dbReference type="EMBL" id="GFQ76918.1"/>
    </source>
</evidence>
<feature type="domain" description="DUF7041" evidence="1">
    <location>
        <begin position="24"/>
        <end position="106"/>
    </location>
</feature>
<dbReference type="OrthoDB" id="6432730at2759"/>
<dbReference type="AlphaFoldDB" id="A0A8X6G8N7"/>
<sequence>MLGDKDKKEHAVDDSQIARIAVKLPPIWTNNIKLLFVQDESNFALSAITNDQTRYNNIIKAIDPETLSSVSDILFEPPATNKCNTFKKKLIAEFSDSENKRIRKLLSELQLGDDKQLHMLRKMQVLASGTSLNDDFLKTLWLQRLPSEMQSIFSVCSETLKNLAELADKIVEVRTDSLLNICVMDKSTSSNPALSTNPREDLSNLLYQKVVALRQRVAAL</sequence>
<dbReference type="Pfam" id="PF23055">
    <property type="entry name" value="DUF7041"/>
    <property type="match status" value="1"/>
</dbReference>
<dbReference type="InterPro" id="IPR055469">
    <property type="entry name" value="DUF7041"/>
</dbReference>
<reference evidence="2" key="1">
    <citation type="submission" date="2020-07" db="EMBL/GenBank/DDBJ databases">
        <title>Multicomponent nature underlies the extraordinary mechanical properties of spider dragline silk.</title>
        <authorList>
            <person name="Kono N."/>
            <person name="Nakamura H."/>
            <person name="Mori M."/>
            <person name="Yoshida Y."/>
            <person name="Ohtoshi R."/>
            <person name="Malay A.D."/>
            <person name="Moran D.A.P."/>
            <person name="Tomita M."/>
            <person name="Numata K."/>
            <person name="Arakawa K."/>
        </authorList>
    </citation>
    <scope>NUCLEOTIDE SEQUENCE</scope>
</reference>
<dbReference type="Proteomes" id="UP000887116">
    <property type="component" value="Unassembled WGS sequence"/>
</dbReference>
<evidence type="ECO:0000313" key="3">
    <source>
        <dbReference type="Proteomes" id="UP000887116"/>
    </source>
</evidence>